<comment type="caution">
    <text evidence="7">The sequence shown here is derived from an EMBL/GenBank/DDBJ whole genome shotgun (WGS) entry which is preliminary data.</text>
</comment>
<dbReference type="GO" id="GO:0005737">
    <property type="term" value="C:cytoplasm"/>
    <property type="evidence" value="ECO:0007669"/>
    <property type="project" value="TreeGrafter"/>
</dbReference>
<dbReference type="InterPro" id="IPR001270">
    <property type="entry name" value="ClpA/B"/>
</dbReference>
<dbReference type="SMART" id="SM00382">
    <property type="entry name" value="AAA"/>
    <property type="match status" value="2"/>
</dbReference>
<dbReference type="InterPro" id="IPR019489">
    <property type="entry name" value="Clp_ATPase_C"/>
</dbReference>
<dbReference type="Pfam" id="PF07724">
    <property type="entry name" value="AAA_2"/>
    <property type="match status" value="1"/>
</dbReference>
<feature type="transmembrane region" description="Helical" evidence="4">
    <location>
        <begin position="44"/>
        <end position="70"/>
    </location>
</feature>
<feature type="transmembrane region" description="Helical" evidence="4">
    <location>
        <begin position="77"/>
        <end position="99"/>
    </location>
</feature>
<feature type="domain" description="AAA+ ATPase" evidence="5">
    <location>
        <begin position="302"/>
        <end position="439"/>
    </location>
</feature>
<dbReference type="PANTHER" id="PTHR11638">
    <property type="entry name" value="ATP-DEPENDENT CLP PROTEASE"/>
    <property type="match status" value="1"/>
</dbReference>
<reference evidence="8" key="1">
    <citation type="submission" date="2017-09" db="EMBL/GenBank/DDBJ databases">
        <title>Depth-based differentiation of microbial function through sediment-hosted aquifers and enrichment of novel symbionts in the deep terrestrial subsurface.</title>
        <authorList>
            <person name="Probst A.J."/>
            <person name="Ladd B."/>
            <person name="Jarett J.K."/>
            <person name="Geller-Mcgrath D.E."/>
            <person name="Sieber C.M.K."/>
            <person name="Emerson J.B."/>
            <person name="Anantharaman K."/>
            <person name="Thomas B.C."/>
            <person name="Malmstrom R."/>
            <person name="Stieglmeier M."/>
            <person name="Klingl A."/>
            <person name="Woyke T."/>
            <person name="Ryan C.M."/>
            <person name="Banfield J.F."/>
        </authorList>
    </citation>
    <scope>NUCLEOTIDE SEQUENCE [LARGE SCALE GENOMIC DNA]</scope>
</reference>
<dbReference type="Pfam" id="PF10431">
    <property type="entry name" value="ClpB_D2-small"/>
    <property type="match status" value="1"/>
</dbReference>
<evidence type="ECO:0000256" key="3">
    <source>
        <dbReference type="ARBA" id="ARBA00023186"/>
    </source>
</evidence>
<dbReference type="EMBL" id="PFSJ01000030">
    <property type="protein sequence ID" value="PJC23302.1"/>
    <property type="molecule type" value="Genomic_DNA"/>
</dbReference>
<protein>
    <recommendedName>
        <fullName evidence="9">AAA+ ATPase domain-containing protein</fullName>
    </recommendedName>
</protein>
<evidence type="ECO:0000259" key="6">
    <source>
        <dbReference type="SMART" id="SM01086"/>
    </source>
</evidence>
<evidence type="ECO:0000313" key="7">
    <source>
        <dbReference type="EMBL" id="PJC23302.1"/>
    </source>
</evidence>
<dbReference type="GO" id="GO:0034605">
    <property type="term" value="P:cellular response to heat"/>
    <property type="evidence" value="ECO:0007669"/>
    <property type="project" value="TreeGrafter"/>
</dbReference>
<keyword evidence="2" id="KW-0067">ATP-binding</keyword>
<organism evidence="7 8">
    <name type="scientific">candidate division WWE3 bacterium CG_4_9_14_0_2_um_filter_35_11</name>
    <dbReference type="NCBI Taxonomy" id="1975077"/>
    <lineage>
        <taxon>Bacteria</taxon>
        <taxon>Katanobacteria</taxon>
    </lineage>
</organism>
<proteinExistence type="predicted"/>
<dbReference type="InterPro" id="IPR050130">
    <property type="entry name" value="ClpA_ClpB"/>
</dbReference>
<keyword evidence="3" id="KW-0143">Chaperone</keyword>
<feature type="domain" description="Clp ATPase C-terminal" evidence="6">
    <location>
        <begin position="738"/>
        <end position="822"/>
    </location>
</feature>
<evidence type="ECO:0000259" key="5">
    <source>
        <dbReference type="SMART" id="SM00382"/>
    </source>
</evidence>
<keyword evidence="4" id="KW-1133">Transmembrane helix</keyword>
<dbReference type="Gene3D" id="3.40.50.300">
    <property type="entry name" value="P-loop containing nucleotide triphosphate hydrolases"/>
    <property type="match status" value="2"/>
</dbReference>
<accession>A0A2M8EKM7</accession>
<dbReference type="AlphaFoldDB" id="A0A2M8EKM7"/>
<evidence type="ECO:0000256" key="4">
    <source>
        <dbReference type="SAM" id="Phobius"/>
    </source>
</evidence>
<dbReference type="InterPro" id="IPR003593">
    <property type="entry name" value="AAA+_ATPase"/>
</dbReference>
<dbReference type="GO" id="GO:0016887">
    <property type="term" value="F:ATP hydrolysis activity"/>
    <property type="evidence" value="ECO:0007669"/>
    <property type="project" value="InterPro"/>
</dbReference>
<dbReference type="CDD" id="cd19499">
    <property type="entry name" value="RecA-like_ClpB_Hsp104-like"/>
    <property type="match status" value="1"/>
</dbReference>
<evidence type="ECO:0000256" key="1">
    <source>
        <dbReference type="ARBA" id="ARBA00022741"/>
    </source>
</evidence>
<dbReference type="PRINTS" id="PR00300">
    <property type="entry name" value="CLPPROTEASEA"/>
</dbReference>
<gene>
    <name evidence="7" type="ORF">CO058_04020</name>
</gene>
<keyword evidence="4" id="KW-0472">Membrane</keyword>
<dbReference type="InterPro" id="IPR003959">
    <property type="entry name" value="ATPase_AAA_core"/>
</dbReference>
<dbReference type="Proteomes" id="UP000229756">
    <property type="component" value="Unassembled WGS sequence"/>
</dbReference>
<evidence type="ECO:0000313" key="8">
    <source>
        <dbReference type="Proteomes" id="UP000229756"/>
    </source>
</evidence>
<dbReference type="CDD" id="cd00009">
    <property type="entry name" value="AAA"/>
    <property type="match status" value="1"/>
</dbReference>
<evidence type="ECO:0008006" key="9">
    <source>
        <dbReference type="Google" id="ProtNLM"/>
    </source>
</evidence>
<dbReference type="SUPFAM" id="SSF52540">
    <property type="entry name" value="P-loop containing nucleoside triphosphate hydrolases"/>
    <property type="match status" value="2"/>
</dbReference>
<sequence>MYRLSAILSHQFGTVAMVKSLFKPLFGMPGIFSRINGFVIRTVAIILSSIIVLGGAVIGLVTYAGLIAGLPYLFYEYFLIGVSVALFLLTYRTCFFLFFPLSKIKNPSDINEYHLAGNHSLRSLFKKLQSGNFKSIPTNFRSSDSVITFLKVSELDFQKVFEYLDANQNPANAKLYIEKLLSINTQIKNNSHLTMELLFVSYLLHFVDSEEFLNKFEITTTDLISALDFANFLKIKPFTIWSDEYKLPPAGGVDKSWAVGYTSNLNKYGTDLTKLALKGLMPKLVGRETVKEEFINILSKSSRNNIMLIGQPGCGKTTFVKAMAREIAIGTKIQALRFKRIIQLDTTALQSGTPGEVNARITNIIKEVLGAGNIILFVDEIHTLAESKETNLFNAFEPHLSSAEFQFVGATTGKGYEKYIAPIASFARDFDVINMPEATDSETIEIIQHLVKKSRGTKGYPLVTFPSILTSVALSKKYLHRSVMPDKAVELFIQAVSNSKGNASNILDREFLKKVFSETFDIPVSALNIDEKKILKTLENILHESIVGQDLAITLIVNALKRSRAGVRDDKKPIASFLFSGPTGVGKTETAKALAKNYFGREDFVTRIDMSEFKDASSLSRLIGDTNGNVGILTSKVKTHPYSLLFLDEVEKANKDVLNIFLQILDDGRLTDSTGEVIDFTNTFIIMTTNAGTREVIKTIGENKSDDEITKITIEGLKDYFAPEFLNRFTALVPFTPLTMDQVRKITEIKLNNLAEKMLEKNKIKLSFDFVLIEKLSKEGFSREWGARPLNRLIEDKIETYIADKIINGEAKAGDEILIDKI</sequence>
<feature type="domain" description="AAA+ ATPase" evidence="5">
    <location>
        <begin position="573"/>
        <end position="724"/>
    </location>
</feature>
<dbReference type="PANTHER" id="PTHR11638:SF175">
    <property type="entry name" value="ATP-DEPENDENT CLP PROTEASE, ATP-BINDING SUBUNIT CLPC"/>
    <property type="match status" value="1"/>
</dbReference>
<dbReference type="GO" id="GO:0005524">
    <property type="term" value="F:ATP binding"/>
    <property type="evidence" value="ECO:0007669"/>
    <property type="project" value="UniProtKB-KW"/>
</dbReference>
<name>A0A2M8EKM7_UNCKA</name>
<dbReference type="Pfam" id="PF00004">
    <property type="entry name" value="AAA"/>
    <property type="match status" value="1"/>
</dbReference>
<dbReference type="Gene3D" id="1.10.8.60">
    <property type="match status" value="1"/>
</dbReference>
<dbReference type="SMART" id="SM01086">
    <property type="entry name" value="ClpB_D2-small"/>
    <property type="match status" value="1"/>
</dbReference>
<dbReference type="InterPro" id="IPR027417">
    <property type="entry name" value="P-loop_NTPase"/>
</dbReference>
<evidence type="ECO:0000256" key="2">
    <source>
        <dbReference type="ARBA" id="ARBA00022840"/>
    </source>
</evidence>
<keyword evidence="1" id="KW-0547">Nucleotide-binding</keyword>
<keyword evidence="4" id="KW-0812">Transmembrane</keyword>